<protein>
    <submittedName>
        <fullName evidence="2">Uncharacterized protein</fullName>
    </submittedName>
</protein>
<comment type="caution">
    <text evidence="2">The sequence shown here is derived from an EMBL/GenBank/DDBJ whole genome shotgun (WGS) entry which is preliminary data.</text>
</comment>
<dbReference type="EMBL" id="CAKM01000185">
    <property type="protein sequence ID" value="CCJ29441.1"/>
    <property type="molecule type" value="Genomic_DNA"/>
</dbReference>
<dbReference type="InterPro" id="IPR036322">
    <property type="entry name" value="WD40_repeat_dom_sf"/>
</dbReference>
<evidence type="ECO:0000256" key="1">
    <source>
        <dbReference type="PROSITE-ProRule" id="PRU00221"/>
    </source>
</evidence>
<dbReference type="PANTHER" id="PTHR13831">
    <property type="entry name" value="MEMBER OF THE HIR1 FAMILY OF WD-REPEAT PROTEINS"/>
    <property type="match status" value="1"/>
</dbReference>
<dbReference type="InterPro" id="IPR015943">
    <property type="entry name" value="WD40/YVTN_repeat-like_dom_sf"/>
</dbReference>
<dbReference type="GO" id="GO:0005634">
    <property type="term" value="C:nucleus"/>
    <property type="evidence" value="ECO:0007669"/>
    <property type="project" value="InterPro"/>
</dbReference>
<dbReference type="GO" id="GO:0000785">
    <property type="term" value="C:chromatin"/>
    <property type="evidence" value="ECO:0007669"/>
    <property type="project" value="TreeGrafter"/>
</dbReference>
<dbReference type="SUPFAM" id="SSF50978">
    <property type="entry name" value="WD40 repeat-like"/>
    <property type="match status" value="1"/>
</dbReference>
<dbReference type="PROSITE" id="PS50082">
    <property type="entry name" value="WD_REPEATS_2"/>
    <property type="match status" value="1"/>
</dbReference>
<evidence type="ECO:0000313" key="3">
    <source>
        <dbReference type="Proteomes" id="UP000010422"/>
    </source>
</evidence>
<dbReference type="PROSITE" id="PS50294">
    <property type="entry name" value="WD_REPEATS_REGION"/>
    <property type="match status" value="1"/>
</dbReference>
<organism evidence="3">
    <name type="scientific">Pneumocystis jirovecii</name>
    <name type="common">Human pneumocystis pneumonia agent</name>
    <dbReference type="NCBI Taxonomy" id="42068"/>
    <lineage>
        <taxon>Eukaryota</taxon>
        <taxon>Fungi</taxon>
        <taxon>Dikarya</taxon>
        <taxon>Ascomycota</taxon>
        <taxon>Taphrinomycotina</taxon>
        <taxon>Pneumocystomycetes</taxon>
        <taxon>Pneumocystaceae</taxon>
        <taxon>Pneumocystis</taxon>
    </lineage>
</organism>
<dbReference type="Gene3D" id="2.130.10.10">
    <property type="entry name" value="YVTN repeat-like/Quinoprotein amine dehydrogenase"/>
    <property type="match status" value="1"/>
</dbReference>
<gene>
    <name evidence="2" type="ORF">PNEJI1_002398</name>
</gene>
<dbReference type="VEuPathDB" id="FungiDB:PNEJI1_002398"/>
<dbReference type="GO" id="GO:0031491">
    <property type="term" value="F:nucleosome binding"/>
    <property type="evidence" value="ECO:0007669"/>
    <property type="project" value="TreeGrafter"/>
</dbReference>
<proteinExistence type="predicted"/>
<dbReference type="PANTHER" id="PTHR13831:SF0">
    <property type="entry name" value="PROTEIN HIRA"/>
    <property type="match status" value="1"/>
</dbReference>
<dbReference type="InterPro" id="IPR001680">
    <property type="entry name" value="WD40_rpt"/>
</dbReference>
<dbReference type="AlphaFoldDB" id="L0PAN1"/>
<dbReference type="InterPro" id="IPR031120">
    <property type="entry name" value="HIR1-like"/>
</dbReference>
<reference evidence="2 3" key="1">
    <citation type="journal article" date="2012" name="MBio">
        <title>De novo assembly of the Pneumocystis jirovecii genome from a single bronchoalveolar lavage fluid specimen from a patient.</title>
        <authorList>
            <person name="Cisse O.H."/>
            <person name="Pagni M."/>
            <person name="Hauser P.M."/>
        </authorList>
    </citation>
    <scope>NUCLEOTIDE SEQUENCE [LARGE SCALE GENOMIC DNA]</scope>
    <source>
        <strain evidence="2 3">SE8</strain>
    </source>
</reference>
<evidence type="ECO:0000313" key="2">
    <source>
        <dbReference type="EMBL" id="CCJ29441.1"/>
    </source>
</evidence>
<dbReference type="GO" id="GO:0000417">
    <property type="term" value="C:HIR complex"/>
    <property type="evidence" value="ECO:0007669"/>
    <property type="project" value="TreeGrafter"/>
</dbReference>
<dbReference type="GO" id="GO:0006338">
    <property type="term" value="P:chromatin remodeling"/>
    <property type="evidence" value="ECO:0007669"/>
    <property type="project" value="TreeGrafter"/>
</dbReference>
<dbReference type="InParanoid" id="L0PAN1"/>
<dbReference type="SMART" id="SM00320">
    <property type="entry name" value="WD40"/>
    <property type="match status" value="1"/>
</dbReference>
<sequence length="73" mass="8227">MLFLKPSWLGHFDERNEAKAIFSVHISPDGLRLASGGFDSKVKIWSTKAILQEHSDEPKQLCSMSIHTGIFKI</sequence>
<name>L0PAN1_PNEJI</name>
<dbReference type="GO" id="GO:0006351">
    <property type="term" value="P:DNA-templated transcription"/>
    <property type="evidence" value="ECO:0007669"/>
    <property type="project" value="InterPro"/>
</dbReference>
<dbReference type="STRING" id="1209962.L0PAN1"/>
<dbReference type="Pfam" id="PF00400">
    <property type="entry name" value="WD40"/>
    <property type="match status" value="1"/>
</dbReference>
<accession>L0PAN1</accession>
<dbReference type="Proteomes" id="UP000010422">
    <property type="component" value="Unassembled WGS sequence"/>
</dbReference>
<keyword evidence="1" id="KW-0853">WD repeat</keyword>
<feature type="repeat" description="WD" evidence="1">
    <location>
        <begin position="14"/>
        <end position="46"/>
    </location>
</feature>